<keyword evidence="1" id="KW-0812">Transmembrane</keyword>
<feature type="transmembrane region" description="Helical" evidence="1">
    <location>
        <begin position="62"/>
        <end position="79"/>
    </location>
</feature>
<feature type="transmembrane region" description="Helical" evidence="1">
    <location>
        <begin position="151"/>
        <end position="173"/>
    </location>
</feature>
<proteinExistence type="predicted"/>
<dbReference type="Pfam" id="PF06182">
    <property type="entry name" value="ABC2_membrane_6"/>
    <property type="match status" value="1"/>
</dbReference>
<evidence type="ECO:0000256" key="1">
    <source>
        <dbReference type="SAM" id="Phobius"/>
    </source>
</evidence>
<feature type="transmembrane region" description="Helical" evidence="1">
    <location>
        <begin position="29"/>
        <end position="50"/>
    </location>
</feature>
<accession>A0A3A9AQE4</accession>
<dbReference type="PANTHER" id="PTHR36832">
    <property type="entry name" value="SLR1174 PROTEIN-RELATED"/>
    <property type="match status" value="1"/>
</dbReference>
<evidence type="ECO:0000313" key="3">
    <source>
        <dbReference type="Proteomes" id="UP000280696"/>
    </source>
</evidence>
<dbReference type="OrthoDB" id="8582979at2"/>
<dbReference type="Proteomes" id="UP000280696">
    <property type="component" value="Unassembled WGS sequence"/>
</dbReference>
<protein>
    <recommendedName>
        <fullName evidence="4">ABC transporter permease</fullName>
    </recommendedName>
</protein>
<dbReference type="PANTHER" id="PTHR36832:SF1">
    <property type="entry name" value="SLR1174 PROTEIN"/>
    <property type="match status" value="1"/>
</dbReference>
<dbReference type="InterPro" id="IPR010390">
    <property type="entry name" value="ABC-2_transporter-like"/>
</dbReference>
<dbReference type="EMBL" id="RAYQ01000019">
    <property type="protein sequence ID" value="RKI89753.1"/>
    <property type="molecule type" value="Genomic_DNA"/>
</dbReference>
<keyword evidence="1" id="KW-0472">Membrane</keyword>
<sequence length="271" mass="30613">MRANSMSLRIGAAFLHSEFLNISVYRVSFWLNLVYTFLMMYSVGYVWRALYAANPDAAGVPLPNMVSYAVMGVALEAILHPRNGPQFYIMEQVRKGTIEMDILKPVDFQFYMFTKNMGGLAVRFLFLVLPSLITAYFLFSLKLPHFSALMGFALSLACSVVISFFLNFMLGLLSMVTMNIKNINWGYNAVLRFFSGQMVPLWIFPGMLRILGNILPFRCIYSIPASIYIGNYAGMDMLGALGVQGTWIILLWISSRLLMKKVFARVMIQGG</sequence>
<organism evidence="2 3">
    <name type="scientific">Parablautia intestinalis</name>
    <dbReference type="NCBI Taxonomy" id="2320100"/>
    <lineage>
        <taxon>Bacteria</taxon>
        <taxon>Bacillati</taxon>
        <taxon>Bacillota</taxon>
        <taxon>Clostridia</taxon>
        <taxon>Lachnospirales</taxon>
        <taxon>Lachnospiraceae</taxon>
        <taxon>Parablautia</taxon>
    </lineage>
</organism>
<dbReference type="RefSeq" id="WP_120471401.1">
    <property type="nucleotide sequence ID" value="NZ_RAYQ01000019.1"/>
</dbReference>
<keyword evidence="3" id="KW-1185">Reference proteome</keyword>
<feature type="transmembrane region" description="Helical" evidence="1">
    <location>
        <begin position="185"/>
        <end position="204"/>
    </location>
</feature>
<gene>
    <name evidence="2" type="ORF">D7V94_16310</name>
</gene>
<keyword evidence="1" id="KW-1133">Transmembrane helix</keyword>
<comment type="caution">
    <text evidence="2">The sequence shown here is derived from an EMBL/GenBank/DDBJ whole genome shotgun (WGS) entry which is preliminary data.</text>
</comment>
<feature type="transmembrane region" description="Helical" evidence="1">
    <location>
        <begin position="120"/>
        <end position="139"/>
    </location>
</feature>
<reference evidence="2 3" key="1">
    <citation type="submission" date="2018-09" db="EMBL/GenBank/DDBJ databases">
        <title>Murine metabolic-syndrome-specific gut microbial biobank.</title>
        <authorList>
            <person name="Liu C."/>
        </authorList>
    </citation>
    <scope>NUCLEOTIDE SEQUENCE [LARGE SCALE GENOMIC DNA]</scope>
    <source>
        <strain evidence="2 3">0.1xD8-82</strain>
    </source>
</reference>
<dbReference type="AlphaFoldDB" id="A0A3A9AQE4"/>
<evidence type="ECO:0000313" key="2">
    <source>
        <dbReference type="EMBL" id="RKI89753.1"/>
    </source>
</evidence>
<evidence type="ECO:0008006" key="4">
    <source>
        <dbReference type="Google" id="ProtNLM"/>
    </source>
</evidence>
<feature type="transmembrane region" description="Helical" evidence="1">
    <location>
        <begin position="238"/>
        <end position="259"/>
    </location>
</feature>
<name>A0A3A9AQE4_9FIRM</name>